<evidence type="ECO:0000313" key="1">
    <source>
        <dbReference type="EMBL" id="MCJ8013290.1"/>
    </source>
</evidence>
<dbReference type="Gene3D" id="3.40.50.150">
    <property type="entry name" value="Vaccinia Virus protein VP39"/>
    <property type="match status" value="1"/>
</dbReference>
<dbReference type="GO" id="GO:0008168">
    <property type="term" value="F:methyltransferase activity"/>
    <property type="evidence" value="ECO:0007669"/>
    <property type="project" value="UniProtKB-KW"/>
</dbReference>
<dbReference type="Pfam" id="PF06962">
    <property type="entry name" value="rRNA_methylase"/>
    <property type="match status" value="1"/>
</dbReference>
<dbReference type="SUPFAM" id="SSF53335">
    <property type="entry name" value="S-adenosyl-L-methionine-dependent methyltransferases"/>
    <property type="match status" value="1"/>
</dbReference>
<name>A0A9X2B3T4_9BACL</name>
<keyword evidence="1" id="KW-0489">Methyltransferase</keyword>
<protein>
    <submittedName>
        <fullName evidence="1">Class I SAM-dependent methyltransferase</fullName>
    </submittedName>
</protein>
<accession>A0A9X2B3T4</accession>
<proteinExistence type="predicted"/>
<dbReference type="PANTHER" id="PTHR35276:SF1">
    <property type="entry name" value="TRNA (MNM(5)S(2)U34)-METHYLTRANSFERASE, CHLOROPLASTIC"/>
    <property type="match status" value="1"/>
</dbReference>
<dbReference type="Proteomes" id="UP001139347">
    <property type="component" value="Unassembled WGS sequence"/>
</dbReference>
<dbReference type="InterPro" id="IPR010719">
    <property type="entry name" value="MnmM_MeTrfase"/>
</dbReference>
<keyword evidence="1" id="KW-0808">Transferase</keyword>
<organism evidence="1 2">
    <name type="scientific">Paenibacillus mangrovi</name>
    <dbReference type="NCBI Taxonomy" id="2931978"/>
    <lineage>
        <taxon>Bacteria</taxon>
        <taxon>Bacillati</taxon>
        <taxon>Bacillota</taxon>
        <taxon>Bacilli</taxon>
        <taxon>Bacillales</taxon>
        <taxon>Paenibacillaceae</taxon>
        <taxon>Paenibacillus</taxon>
    </lineage>
</organism>
<dbReference type="PANTHER" id="PTHR35276">
    <property type="entry name" value="S-ADENOSYL-L-METHIONINE-DEPENDENT METHYLTRANSFERASES SUPERFAMILY PROTEIN"/>
    <property type="match status" value="1"/>
</dbReference>
<gene>
    <name evidence="1" type="ORF">MUG84_16285</name>
</gene>
<comment type="caution">
    <text evidence="1">The sequence shown here is derived from an EMBL/GenBank/DDBJ whole genome shotgun (WGS) entry which is preliminary data.</text>
</comment>
<evidence type="ECO:0000313" key="2">
    <source>
        <dbReference type="Proteomes" id="UP001139347"/>
    </source>
</evidence>
<reference evidence="1" key="1">
    <citation type="submission" date="2022-04" db="EMBL/GenBank/DDBJ databases">
        <title>Paenibacillus mangrovi sp. nov., a novel endophytic bacterium isolated from bark of Kandelia candel.</title>
        <authorList>
            <person name="Tuo L."/>
        </authorList>
    </citation>
    <scope>NUCLEOTIDE SEQUENCE</scope>
    <source>
        <strain evidence="1">KQZ6P-2</strain>
    </source>
</reference>
<dbReference type="EMBL" id="JALIRP010000006">
    <property type="protein sequence ID" value="MCJ8013290.1"/>
    <property type="molecule type" value="Genomic_DNA"/>
</dbReference>
<keyword evidence="2" id="KW-1185">Reference proteome</keyword>
<dbReference type="InterPro" id="IPR029063">
    <property type="entry name" value="SAM-dependent_MTases_sf"/>
</dbReference>
<dbReference type="AlphaFoldDB" id="A0A9X2B3T4"/>
<dbReference type="GO" id="GO:0032259">
    <property type="term" value="P:methylation"/>
    <property type="evidence" value="ECO:0007669"/>
    <property type="project" value="UniProtKB-KW"/>
</dbReference>
<dbReference type="RefSeq" id="WP_244726522.1">
    <property type="nucleotide sequence ID" value="NZ_JALIRP010000006.1"/>
</dbReference>
<sequence length="194" mass="20919">MGFLSVLSFAHKQIEGRLQPGDIAIDATVGTGADTVILAKLAGLRGHIYGFDIQERALELAKERFSREPADSLAPVSLFLASHDLMMDYVPSEAEGCIGAVMFNLGYLPSQEADKNIITETSSTLRALQAALSLLRPKGIITIVLYPGHTGGDAEAAAVTAWASGLPQELCQTVMYRQLQRSDSPYVIAIEKKR</sequence>